<dbReference type="Proteomes" id="UP000077051">
    <property type="component" value="Unassembled WGS sequence"/>
</dbReference>
<reference evidence="3 4" key="1">
    <citation type="submission" date="2015-06" db="EMBL/GenBank/DDBJ databases">
        <title>Expansion of signal transduction pathways in fungi by whole-genome duplication.</title>
        <authorList>
            <consortium name="DOE Joint Genome Institute"/>
            <person name="Corrochano L.M."/>
            <person name="Kuo A."/>
            <person name="Marcet-Houben M."/>
            <person name="Polaino S."/>
            <person name="Salamov A."/>
            <person name="Villalobos J.M."/>
            <person name="Alvarez M.I."/>
            <person name="Avalos J."/>
            <person name="Benito E.P."/>
            <person name="Benoit I."/>
            <person name="Burger G."/>
            <person name="Camino L.P."/>
            <person name="Canovas D."/>
            <person name="Cerda-Olmedo E."/>
            <person name="Cheng J.-F."/>
            <person name="Dominguez A."/>
            <person name="Elias M."/>
            <person name="Eslava A.P."/>
            <person name="Glaser F."/>
            <person name="Grimwood J."/>
            <person name="Gutierrez G."/>
            <person name="Heitman J."/>
            <person name="Henrissat B."/>
            <person name="Iturriaga E.A."/>
            <person name="Lang B.F."/>
            <person name="Lavin J.L."/>
            <person name="Lee S."/>
            <person name="Li W."/>
            <person name="Lindquist E."/>
            <person name="Lopez-Garcia S."/>
            <person name="Luque E.M."/>
            <person name="Marcos A.T."/>
            <person name="Martin J."/>
            <person name="Mccluskey K."/>
            <person name="Medina H.R."/>
            <person name="Miralles-Duran A."/>
            <person name="Miyazaki A."/>
            <person name="Munoz-Torres E."/>
            <person name="Oguiza J.A."/>
            <person name="Ohm R."/>
            <person name="Olmedo M."/>
            <person name="Orejas M."/>
            <person name="Ortiz-Castellanos L."/>
            <person name="Pisabarro A.G."/>
            <person name="Rodriguez-Romero J."/>
            <person name="Ruiz-Herrera J."/>
            <person name="Ruiz-Vazquez R."/>
            <person name="Sanz C."/>
            <person name="Schackwitz W."/>
            <person name="Schmutz J."/>
            <person name="Shahriari M."/>
            <person name="Shelest E."/>
            <person name="Silva-Franco F."/>
            <person name="Soanes D."/>
            <person name="Syed K."/>
            <person name="Tagua V.G."/>
            <person name="Talbot N.J."/>
            <person name="Thon M."/>
            <person name="De Vries R.P."/>
            <person name="Wiebenga A."/>
            <person name="Yadav J.S."/>
            <person name="Braun E.L."/>
            <person name="Baker S."/>
            <person name="Garre V."/>
            <person name="Horwitz B."/>
            <person name="Torres-Martinez S."/>
            <person name="Idnurm A."/>
            <person name="Herrera-Estrella A."/>
            <person name="Gabaldon T."/>
            <person name="Grigoriev I.V."/>
        </authorList>
    </citation>
    <scope>NUCLEOTIDE SEQUENCE [LARGE SCALE GENOMIC DNA]</scope>
    <source>
        <strain evidence="3 4">CBS 277.49</strain>
    </source>
</reference>
<evidence type="ECO:0000313" key="4">
    <source>
        <dbReference type="Proteomes" id="UP000077051"/>
    </source>
</evidence>
<organism evidence="3 4">
    <name type="scientific">Mucor lusitanicus CBS 277.49</name>
    <dbReference type="NCBI Taxonomy" id="747725"/>
    <lineage>
        <taxon>Eukaryota</taxon>
        <taxon>Fungi</taxon>
        <taxon>Fungi incertae sedis</taxon>
        <taxon>Mucoromycota</taxon>
        <taxon>Mucoromycotina</taxon>
        <taxon>Mucoromycetes</taxon>
        <taxon>Mucorales</taxon>
        <taxon>Mucorineae</taxon>
        <taxon>Mucoraceae</taxon>
        <taxon>Mucor</taxon>
    </lineage>
</organism>
<keyword evidence="1" id="KW-0175">Coiled coil</keyword>
<gene>
    <name evidence="3" type="ORF">MUCCIDRAFT_113241</name>
</gene>
<proteinExistence type="predicted"/>
<protein>
    <submittedName>
        <fullName evidence="3">Uncharacterized protein</fullName>
    </submittedName>
</protein>
<feature type="compositionally biased region" description="Basic and acidic residues" evidence="2">
    <location>
        <begin position="7"/>
        <end position="16"/>
    </location>
</feature>
<keyword evidence="4" id="KW-1185">Reference proteome</keyword>
<comment type="caution">
    <text evidence="3">The sequence shown here is derived from an EMBL/GenBank/DDBJ whole genome shotgun (WGS) entry which is preliminary data.</text>
</comment>
<feature type="region of interest" description="Disordered" evidence="2">
    <location>
        <begin position="1"/>
        <end position="45"/>
    </location>
</feature>
<dbReference type="AlphaFoldDB" id="A0A162Q8D1"/>
<sequence>MAIKSSFEPKDARITFEEEDYQSDEEKDTSNDWNQQQPRKRKTGTQALVEFLNTTCPEEFQKDAPKRASALFFRKRKSTSTSTSEKQRKNYIEIIANPFNFKPKNSKSSPTSSHPIIPMRKGTILPKCNVGGINNTPNMLVPAPLLSKGGAIVRPCLQPQQHFGEQQEDDEEEILNVLPRPQSATPSSLSVVAEEDDIIEKGLKQRLNHYKELHQQRPSDAISKNVAQEHTMALEVVFSMVNQHQQQREESRRERKSKPRHVQVQTMPCDNIGMTQQGDETLTLVQQELEQEKLLNSKLEATLEELTDHYETLCGLAYSKLRQVWEEKVKWENACFEAKERCWHQHQQQILGSEL</sequence>
<accession>A0A162Q8D1</accession>
<dbReference type="VEuPathDB" id="FungiDB:MUCCIDRAFT_113241"/>
<evidence type="ECO:0000313" key="3">
    <source>
        <dbReference type="EMBL" id="OAC99799.1"/>
    </source>
</evidence>
<dbReference type="OrthoDB" id="2289096at2759"/>
<feature type="compositionally biased region" description="Acidic residues" evidence="2">
    <location>
        <begin position="17"/>
        <end position="27"/>
    </location>
</feature>
<feature type="coiled-coil region" evidence="1">
    <location>
        <begin position="282"/>
        <end position="309"/>
    </location>
</feature>
<dbReference type="EMBL" id="AMYB01000007">
    <property type="protein sequence ID" value="OAC99799.1"/>
    <property type="molecule type" value="Genomic_DNA"/>
</dbReference>
<name>A0A162Q8D1_MUCCL</name>
<evidence type="ECO:0000256" key="1">
    <source>
        <dbReference type="SAM" id="Coils"/>
    </source>
</evidence>
<evidence type="ECO:0000256" key="2">
    <source>
        <dbReference type="SAM" id="MobiDB-lite"/>
    </source>
</evidence>